<dbReference type="AlphaFoldDB" id="A0A370UAQ3"/>
<evidence type="ECO:0000313" key="2">
    <source>
        <dbReference type="EMBL" id="RDL44863.1"/>
    </source>
</evidence>
<dbReference type="EMBL" id="QKRA01000002">
    <property type="protein sequence ID" value="RDL44863.1"/>
    <property type="molecule type" value="Genomic_DNA"/>
</dbReference>
<dbReference type="Proteomes" id="UP000254326">
    <property type="component" value="Unassembled WGS sequence"/>
</dbReference>
<reference evidence="2 3" key="1">
    <citation type="submission" date="2018-06" db="EMBL/GenBank/DDBJ databases">
        <title>Marinomonas sp. YLB-05 draft genome sequence.</title>
        <authorList>
            <person name="Yu L."/>
            <person name="Tang X."/>
        </authorList>
    </citation>
    <scope>NUCLEOTIDE SEQUENCE [LARGE SCALE GENOMIC DNA]</scope>
    <source>
        <strain evidence="2 3">YLB-05</strain>
    </source>
</reference>
<dbReference type="InterPro" id="IPR006056">
    <property type="entry name" value="RidA"/>
</dbReference>
<dbReference type="PROSITE" id="PS01094">
    <property type="entry name" value="UPF0076"/>
    <property type="match status" value="1"/>
</dbReference>
<organism evidence="2 3">
    <name type="scientific">Marinomonas piezotolerans</name>
    <dbReference type="NCBI Taxonomy" id="2213058"/>
    <lineage>
        <taxon>Bacteria</taxon>
        <taxon>Pseudomonadati</taxon>
        <taxon>Pseudomonadota</taxon>
        <taxon>Gammaproteobacteria</taxon>
        <taxon>Oceanospirillales</taxon>
        <taxon>Oceanospirillaceae</taxon>
        <taxon>Marinomonas</taxon>
    </lineage>
</organism>
<dbReference type="InterPro" id="IPR006175">
    <property type="entry name" value="YjgF/YER057c/UK114"/>
</dbReference>
<dbReference type="InterPro" id="IPR019897">
    <property type="entry name" value="RidA_CS"/>
</dbReference>
<dbReference type="Pfam" id="PF01042">
    <property type="entry name" value="Ribonuc_L-PSP"/>
    <property type="match status" value="1"/>
</dbReference>
<dbReference type="RefSeq" id="WP_115466901.1">
    <property type="nucleotide sequence ID" value="NZ_QKRA01000002.1"/>
</dbReference>
<dbReference type="FunFam" id="3.30.1330.40:FF:000001">
    <property type="entry name" value="L-PSP family endoribonuclease"/>
    <property type="match status" value="1"/>
</dbReference>
<dbReference type="PANTHER" id="PTHR11803">
    <property type="entry name" value="2-IMINOBUTANOATE/2-IMINOPROPANOATE DEAMINASE RIDA"/>
    <property type="match status" value="1"/>
</dbReference>
<name>A0A370UAQ3_9GAMM</name>
<dbReference type="GO" id="GO:0019239">
    <property type="term" value="F:deaminase activity"/>
    <property type="evidence" value="ECO:0007669"/>
    <property type="project" value="TreeGrafter"/>
</dbReference>
<accession>A0A370UAQ3</accession>
<dbReference type="PANTHER" id="PTHR11803:SF39">
    <property type="entry name" value="2-IMINOBUTANOATE_2-IMINOPROPANOATE DEAMINASE"/>
    <property type="match status" value="1"/>
</dbReference>
<dbReference type="GO" id="GO:0005829">
    <property type="term" value="C:cytosol"/>
    <property type="evidence" value="ECO:0007669"/>
    <property type="project" value="TreeGrafter"/>
</dbReference>
<comment type="caution">
    <text evidence="2">The sequence shown here is derived from an EMBL/GenBank/DDBJ whole genome shotgun (WGS) entry which is preliminary data.</text>
</comment>
<dbReference type="OrthoDB" id="9803101at2"/>
<protein>
    <submittedName>
        <fullName evidence="2">RidA family protein</fullName>
    </submittedName>
</protein>
<gene>
    <name evidence="2" type="ORF">DN730_04405</name>
</gene>
<dbReference type="CDD" id="cd00448">
    <property type="entry name" value="YjgF_YER057c_UK114_family"/>
    <property type="match status" value="1"/>
</dbReference>
<dbReference type="Gene3D" id="3.30.1330.40">
    <property type="entry name" value="RutC-like"/>
    <property type="match status" value="1"/>
</dbReference>
<evidence type="ECO:0000313" key="3">
    <source>
        <dbReference type="Proteomes" id="UP000254326"/>
    </source>
</evidence>
<evidence type="ECO:0000256" key="1">
    <source>
        <dbReference type="ARBA" id="ARBA00010552"/>
    </source>
</evidence>
<dbReference type="NCBIfam" id="TIGR00004">
    <property type="entry name" value="Rid family detoxifying hydrolase"/>
    <property type="match status" value="1"/>
</dbReference>
<keyword evidence="3" id="KW-1185">Reference proteome</keyword>
<comment type="similarity">
    <text evidence="1">Belongs to the RutC family.</text>
</comment>
<proteinExistence type="inferred from homology"/>
<dbReference type="InterPro" id="IPR035959">
    <property type="entry name" value="RutC-like_sf"/>
</dbReference>
<sequence length="128" mass="13793">MAKQVIFSENAPAAIGPYSQAVRAGNTVYLSGQIPLVPATMEIISDDVTEQTQQVFKNLQAVCEAAGGSLKDIVKLNIYMTDLGNFATVNEVMTQFFEQPYPARAALGVRALPKDVAVEIEGVMVLED</sequence>
<dbReference type="SUPFAM" id="SSF55298">
    <property type="entry name" value="YjgF-like"/>
    <property type="match status" value="1"/>
</dbReference>